<dbReference type="AlphaFoldDB" id="A0A9P3M1R8"/>
<dbReference type="SUPFAM" id="SSF51905">
    <property type="entry name" value="FAD/NAD(P)-binding domain"/>
    <property type="match status" value="1"/>
</dbReference>
<comment type="caution">
    <text evidence="9">The sequence shown here is derived from an EMBL/GenBank/DDBJ whole genome shotgun (WGS) entry which is preliminary data.</text>
</comment>
<feature type="region of interest" description="Disordered" evidence="6">
    <location>
        <begin position="440"/>
        <end position="462"/>
    </location>
</feature>
<gene>
    <name evidence="9" type="ORF">EMPS_10876</name>
</gene>
<dbReference type="Proteomes" id="UP000827284">
    <property type="component" value="Unassembled WGS sequence"/>
</dbReference>
<evidence type="ECO:0000313" key="9">
    <source>
        <dbReference type="EMBL" id="GJJ78517.1"/>
    </source>
</evidence>
<evidence type="ECO:0000256" key="3">
    <source>
        <dbReference type="ARBA" id="ARBA00022827"/>
    </source>
</evidence>
<dbReference type="PRINTS" id="PR00420">
    <property type="entry name" value="RNGMNOXGNASE"/>
</dbReference>
<feature type="compositionally biased region" description="Polar residues" evidence="6">
    <location>
        <begin position="452"/>
        <end position="462"/>
    </location>
</feature>
<dbReference type="GO" id="GO:0071949">
    <property type="term" value="F:FAD binding"/>
    <property type="evidence" value="ECO:0007669"/>
    <property type="project" value="InterPro"/>
</dbReference>
<dbReference type="InterPro" id="IPR002938">
    <property type="entry name" value="FAD-bd"/>
</dbReference>
<feature type="transmembrane region" description="Helical" evidence="7">
    <location>
        <begin position="20"/>
        <end position="36"/>
    </location>
</feature>
<dbReference type="PANTHER" id="PTHR13789">
    <property type="entry name" value="MONOOXYGENASE"/>
    <property type="match status" value="1"/>
</dbReference>
<protein>
    <recommendedName>
        <fullName evidence="8">FAD-binding domain-containing protein</fullName>
    </recommendedName>
</protein>
<evidence type="ECO:0000259" key="8">
    <source>
        <dbReference type="Pfam" id="PF01494"/>
    </source>
</evidence>
<dbReference type="OrthoDB" id="655030at2759"/>
<organism evidence="9 10">
    <name type="scientific">Entomortierella parvispora</name>
    <dbReference type="NCBI Taxonomy" id="205924"/>
    <lineage>
        <taxon>Eukaryota</taxon>
        <taxon>Fungi</taxon>
        <taxon>Fungi incertae sedis</taxon>
        <taxon>Mucoromycota</taxon>
        <taxon>Mortierellomycotina</taxon>
        <taxon>Mortierellomycetes</taxon>
        <taxon>Mortierellales</taxon>
        <taxon>Mortierellaceae</taxon>
        <taxon>Entomortierella</taxon>
    </lineage>
</organism>
<keyword evidence="10" id="KW-1185">Reference proteome</keyword>
<keyword evidence="7" id="KW-1133">Transmembrane helix</keyword>
<dbReference type="EMBL" id="BQFW01000015">
    <property type="protein sequence ID" value="GJJ78517.1"/>
    <property type="molecule type" value="Genomic_DNA"/>
</dbReference>
<sequence length="490" mass="53880">MASHSASTNTQTDMVPPSKVLIVGAGIGGLFLALLLDKAGIDYEIYERSPESQTLGSVLSLNVNILPAFEQIGLYEELLALSARTDALRFMYDDLRTVASLSLENLKEEVGYDCLLLSRSMLYQLLKSKVPTGKIHFGKKVVSSEQNNEEVTIMCEDGTRYCGSILVGADGINSGVRKQMYSQLKKENKLPSTDSEEQDKGYVCLMGTTSPLDAEEYPFVESKNAVYNHIVGGGSNFSWSEFNVGEKRVCWIVVLQQTSLSPAEAKRLRNSEWSTNVSEETLDVIKNLRVPGGRSIGDLVVSTPDGEVCRVFLEDQVYETWYHGRTVLIGDAAHKLLSSAGQGAVTALQDALILANCLYDLSSQSPESIQNAFQSYKTQRIPHVKEEGAANRTNALFLHGQTLWERTVRYLAIHLVPQSVKHSFILKGASYRPQIAFLPQTPKRGSGHVLPQQPSKRYEAQQQKTKYSDAAIAATIAPEAEHAPTVTAVV</sequence>
<keyword evidence="3" id="KW-0274">FAD</keyword>
<evidence type="ECO:0000256" key="6">
    <source>
        <dbReference type="SAM" id="MobiDB-lite"/>
    </source>
</evidence>
<reference evidence="9" key="1">
    <citation type="submission" date="2021-11" db="EMBL/GenBank/DDBJ databases">
        <authorList>
            <person name="Herlambang A."/>
            <person name="Guo Y."/>
            <person name="Takashima Y."/>
            <person name="Nishizawa T."/>
        </authorList>
    </citation>
    <scope>NUCLEOTIDE SEQUENCE</scope>
    <source>
        <strain evidence="9">E1425</strain>
    </source>
</reference>
<keyword evidence="7" id="KW-0472">Membrane</keyword>
<comment type="similarity">
    <text evidence="1">Belongs to the paxM FAD-dependent monooxygenase family.</text>
</comment>
<dbReference type="InterPro" id="IPR036188">
    <property type="entry name" value="FAD/NAD-bd_sf"/>
</dbReference>
<dbReference type="Gene3D" id="3.50.50.60">
    <property type="entry name" value="FAD/NAD(P)-binding domain"/>
    <property type="match status" value="1"/>
</dbReference>
<feature type="domain" description="FAD-binding" evidence="8">
    <location>
        <begin position="19"/>
        <end position="189"/>
    </location>
</feature>
<evidence type="ECO:0000256" key="4">
    <source>
        <dbReference type="ARBA" id="ARBA00023002"/>
    </source>
</evidence>
<evidence type="ECO:0000256" key="7">
    <source>
        <dbReference type="SAM" id="Phobius"/>
    </source>
</evidence>
<dbReference type="InterPro" id="IPR050493">
    <property type="entry name" value="FAD-dep_Monooxygenase_BioMet"/>
</dbReference>
<reference evidence="9" key="2">
    <citation type="journal article" date="2022" name="Microbiol. Resour. Announc.">
        <title>Whole-Genome Sequence of Entomortierella parvispora E1425, a Mucoromycotan Fungus Associated with Burkholderiaceae-Related Endosymbiotic Bacteria.</title>
        <authorList>
            <person name="Herlambang A."/>
            <person name="Guo Y."/>
            <person name="Takashima Y."/>
            <person name="Narisawa K."/>
            <person name="Ohta H."/>
            <person name="Nishizawa T."/>
        </authorList>
    </citation>
    <scope>NUCLEOTIDE SEQUENCE</scope>
    <source>
        <strain evidence="9">E1425</strain>
    </source>
</reference>
<feature type="domain" description="FAD-binding" evidence="8">
    <location>
        <begin position="308"/>
        <end position="384"/>
    </location>
</feature>
<dbReference type="GO" id="GO:0004497">
    <property type="term" value="F:monooxygenase activity"/>
    <property type="evidence" value="ECO:0007669"/>
    <property type="project" value="UniProtKB-KW"/>
</dbReference>
<dbReference type="PANTHER" id="PTHR13789:SF309">
    <property type="entry name" value="PUTATIVE (AFU_ORTHOLOGUE AFUA_6G14510)-RELATED"/>
    <property type="match status" value="1"/>
</dbReference>
<evidence type="ECO:0000313" key="10">
    <source>
        <dbReference type="Proteomes" id="UP000827284"/>
    </source>
</evidence>
<accession>A0A9P3M1R8</accession>
<proteinExistence type="inferred from homology"/>
<keyword evidence="7" id="KW-0812">Transmembrane</keyword>
<dbReference type="Pfam" id="PF01494">
    <property type="entry name" value="FAD_binding_3"/>
    <property type="match status" value="2"/>
</dbReference>
<keyword evidence="2" id="KW-0285">Flavoprotein</keyword>
<keyword evidence="4" id="KW-0560">Oxidoreductase</keyword>
<evidence type="ECO:0000256" key="5">
    <source>
        <dbReference type="ARBA" id="ARBA00023033"/>
    </source>
</evidence>
<keyword evidence="5" id="KW-0503">Monooxygenase</keyword>
<name>A0A9P3M1R8_9FUNG</name>
<evidence type="ECO:0000256" key="2">
    <source>
        <dbReference type="ARBA" id="ARBA00022630"/>
    </source>
</evidence>
<evidence type="ECO:0000256" key="1">
    <source>
        <dbReference type="ARBA" id="ARBA00007992"/>
    </source>
</evidence>